<name>A0A239K087_9BURK</name>
<keyword evidence="1" id="KW-0813">Transport</keyword>
<evidence type="ECO:0000313" key="3">
    <source>
        <dbReference type="EMBL" id="SNT10464.1"/>
    </source>
</evidence>
<keyword evidence="4" id="KW-1185">Reference proteome</keyword>
<organism evidence="3 4">
    <name type="scientific">Noviherbaspirillum humi</name>
    <dbReference type="NCBI Taxonomy" id="1688639"/>
    <lineage>
        <taxon>Bacteria</taxon>
        <taxon>Pseudomonadati</taxon>
        <taxon>Pseudomonadota</taxon>
        <taxon>Betaproteobacteria</taxon>
        <taxon>Burkholderiales</taxon>
        <taxon>Oxalobacteraceae</taxon>
        <taxon>Noviherbaspirillum</taxon>
    </lineage>
</organism>
<gene>
    <name evidence="3" type="ORF">SAMN06265795_11423</name>
</gene>
<dbReference type="EMBL" id="FZOT01000014">
    <property type="protein sequence ID" value="SNT10464.1"/>
    <property type="molecule type" value="Genomic_DNA"/>
</dbReference>
<keyword evidence="3" id="KW-0966">Cell projection</keyword>
<dbReference type="AlphaFoldDB" id="A0A239K087"/>
<dbReference type="RefSeq" id="WP_089400651.1">
    <property type="nucleotide sequence ID" value="NZ_FZOT01000014.1"/>
</dbReference>
<sequence length="219" mass="24110">MRRLAYWLEGDLFNVASSRNVISSAELDGVSSAVDLFERAEHRARDIVDSARLTSRRAEKKGYAAGYDAAMQQFAQKRLELELHFRQQQAEMQQQVAGFVVDCLKKMLGEIGPDHALAARALAIVRSQVNVSPLLVRVHPAKLGEVRSALEGAFGELQLNLSLEGDPRVGHADVWVQAGETIIRGVLAIQLQELFNLLKVEAEADMPVEPDAGERPTDA</sequence>
<evidence type="ECO:0000256" key="1">
    <source>
        <dbReference type="ARBA" id="ARBA00022448"/>
    </source>
</evidence>
<dbReference type="GO" id="GO:0015031">
    <property type="term" value="P:protein transport"/>
    <property type="evidence" value="ECO:0007669"/>
    <property type="project" value="UniProtKB-KW"/>
</dbReference>
<reference evidence="3 4" key="1">
    <citation type="submission" date="2017-06" db="EMBL/GenBank/DDBJ databases">
        <authorList>
            <person name="Kim H.J."/>
            <person name="Triplett B.A."/>
        </authorList>
    </citation>
    <scope>NUCLEOTIDE SEQUENCE [LARGE SCALE GENOMIC DNA]</scope>
    <source>
        <strain evidence="3 4">U15</strain>
    </source>
</reference>
<dbReference type="InterPro" id="IPR051472">
    <property type="entry name" value="T3SS_Stator/FliH"/>
</dbReference>
<accession>A0A239K087</accession>
<dbReference type="Pfam" id="PF06188">
    <property type="entry name" value="HrpE"/>
    <property type="match status" value="1"/>
</dbReference>
<evidence type="ECO:0000256" key="2">
    <source>
        <dbReference type="ARBA" id="ARBA00022927"/>
    </source>
</evidence>
<keyword evidence="3" id="KW-0282">Flagellum</keyword>
<evidence type="ECO:0000313" key="4">
    <source>
        <dbReference type="Proteomes" id="UP000198284"/>
    </source>
</evidence>
<keyword evidence="3" id="KW-0969">Cilium</keyword>
<keyword evidence="2" id="KW-0653">Protein transport</keyword>
<proteinExistence type="predicted"/>
<dbReference type="PANTHER" id="PTHR34982">
    <property type="entry name" value="YOP PROTEINS TRANSLOCATION PROTEIN L"/>
    <property type="match status" value="1"/>
</dbReference>
<dbReference type="InterPro" id="IPR009335">
    <property type="entry name" value="T3SS_HrpE/ATPase_suE"/>
</dbReference>
<protein>
    <submittedName>
        <fullName evidence="3">Flagellar biosynthesis/type III secretory pathway protein FliH</fullName>
    </submittedName>
</protein>
<dbReference type="Proteomes" id="UP000198284">
    <property type="component" value="Unassembled WGS sequence"/>
</dbReference>
<dbReference type="GO" id="GO:0005829">
    <property type="term" value="C:cytosol"/>
    <property type="evidence" value="ECO:0007669"/>
    <property type="project" value="TreeGrafter"/>
</dbReference>
<dbReference type="PANTHER" id="PTHR34982:SF1">
    <property type="entry name" value="FLAGELLAR ASSEMBLY PROTEIN FLIH"/>
    <property type="match status" value="1"/>
</dbReference>